<dbReference type="Pfam" id="PF01244">
    <property type="entry name" value="Peptidase_M19"/>
    <property type="match status" value="1"/>
</dbReference>
<sequence>MKEGAFCWQQTYDRMHQSFPGYTAQPVIGITGNFGEKGCELAKGYFKSVLQAGATPVIIPPFADKDALINVLDHVDGLLFSGGGDINPLYLNEEPIRELGSVNAERDLPELLLARLAYDRQIPMLGICRGIQILAAALGGSVHQDIYQACAPQQTLLKHSQNLDRSQASHLVHIEAGSLLHGIMQTEMLPVNSFHHQAVKEPGKRFTVCARSADGVIEAIESAEHKSILGVQWHPECFILKQNDCMMPLFEWLTREARSFSTAKQMHHRILTLDSHCDTPMFFEQNISFHKRDPKILVDLHKMNEGHLDATIMVAYLKQEERTEAGLAAATAKANLILDQIVDMTTKNCTAVQIARTPEDLFRLKNQGKKAIMLGIENGYALGRDIRLVEHFKQRGVVYITLCHNGNNDICDSAKAPEEEHHGVSAFGEQVIQEMNRQGIMVDLSHASEKSFYDALEISRTPIVCSHSSCRSLCDVPRNLTDDQLRSIARKGGVVQVTLYNGFLKKEGQASILDAMEHLNHMIRIMGVDHVGIGTDFDGDGGIPGCASAAELINFTRHLIQDRYNEEDIRKIWGGNFLRVMEQVQNFK</sequence>
<dbReference type="Gene3D" id="3.40.50.880">
    <property type="match status" value="1"/>
</dbReference>
<accession>A0ABT7U2C8</accession>
<dbReference type="PANTHER" id="PTHR10443:SF12">
    <property type="entry name" value="DIPEPTIDASE"/>
    <property type="match status" value="1"/>
</dbReference>
<name>A0ABT7U2C8_9BACE</name>
<dbReference type="Gene3D" id="3.20.20.140">
    <property type="entry name" value="Metal-dependent hydrolases"/>
    <property type="match status" value="1"/>
</dbReference>
<dbReference type="PANTHER" id="PTHR10443">
    <property type="entry name" value="MICROSOMAL DIPEPTIDASE"/>
    <property type="match status" value="1"/>
</dbReference>
<dbReference type="SUPFAM" id="SSF52317">
    <property type="entry name" value="Class I glutamine amidotransferase-like"/>
    <property type="match status" value="1"/>
</dbReference>
<dbReference type="GO" id="GO:0016787">
    <property type="term" value="F:hydrolase activity"/>
    <property type="evidence" value="ECO:0007669"/>
    <property type="project" value="UniProtKB-KW"/>
</dbReference>
<dbReference type="PROSITE" id="PS51365">
    <property type="entry name" value="RENAL_DIPEPTIDASE_2"/>
    <property type="match status" value="1"/>
</dbReference>
<dbReference type="Proteomes" id="UP001228403">
    <property type="component" value="Unassembled WGS sequence"/>
</dbReference>
<dbReference type="Pfam" id="PF07722">
    <property type="entry name" value="Peptidase_C26"/>
    <property type="match status" value="1"/>
</dbReference>
<evidence type="ECO:0000313" key="1">
    <source>
        <dbReference type="EMBL" id="MDM8144686.1"/>
    </source>
</evidence>
<protein>
    <submittedName>
        <fullName evidence="1">Gamma-glutamyl-gamma-aminobutyrate hydrolase family protein</fullName>
    </submittedName>
</protein>
<dbReference type="InterPro" id="IPR032466">
    <property type="entry name" value="Metal_Hydrolase"/>
</dbReference>
<dbReference type="InterPro" id="IPR011697">
    <property type="entry name" value="Peptidase_C26"/>
</dbReference>
<comment type="caution">
    <text evidence="1">The sequence shown here is derived from an EMBL/GenBank/DDBJ whole genome shotgun (WGS) entry which is preliminary data.</text>
</comment>
<proteinExistence type="predicted"/>
<dbReference type="InterPro" id="IPR008257">
    <property type="entry name" value="Pept_M19"/>
</dbReference>
<evidence type="ECO:0000313" key="2">
    <source>
        <dbReference type="Proteomes" id="UP001228403"/>
    </source>
</evidence>
<dbReference type="CDD" id="cd01745">
    <property type="entry name" value="GATase1_2"/>
    <property type="match status" value="1"/>
</dbReference>
<dbReference type="InterPro" id="IPR029062">
    <property type="entry name" value="Class_I_gatase-like"/>
</dbReference>
<keyword evidence="1" id="KW-0378">Hydrolase</keyword>
<organism evidence="1 2">
    <name type="scientific">Bacteroides eggerthii</name>
    <dbReference type="NCBI Taxonomy" id="28111"/>
    <lineage>
        <taxon>Bacteria</taxon>
        <taxon>Pseudomonadati</taxon>
        <taxon>Bacteroidota</taxon>
        <taxon>Bacteroidia</taxon>
        <taxon>Bacteroidales</taxon>
        <taxon>Bacteroidaceae</taxon>
        <taxon>Bacteroides</taxon>
    </lineage>
</organism>
<dbReference type="CDD" id="cd01301">
    <property type="entry name" value="rDP_like"/>
    <property type="match status" value="1"/>
</dbReference>
<dbReference type="EMBL" id="JAUDCF010000002">
    <property type="protein sequence ID" value="MDM8144686.1"/>
    <property type="molecule type" value="Genomic_DNA"/>
</dbReference>
<dbReference type="SUPFAM" id="SSF51556">
    <property type="entry name" value="Metallo-dependent hydrolases"/>
    <property type="match status" value="1"/>
</dbReference>
<dbReference type="PROSITE" id="PS51273">
    <property type="entry name" value="GATASE_TYPE_1"/>
    <property type="match status" value="1"/>
</dbReference>
<reference evidence="2" key="1">
    <citation type="submission" date="2023-07" db="EMBL/GenBank/DDBJ databases">
        <title>Identification and characterization of horizontal gene transfer across gut microbiota members of farm animals based on homology search.</title>
        <authorList>
            <person name="Schwarzerova J."/>
            <person name="Nykrynova M."/>
            <person name="Jureckova K."/>
            <person name="Cejkova D."/>
            <person name="Rychlik I."/>
        </authorList>
    </citation>
    <scope>NUCLEOTIDE SEQUENCE [LARGE SCALE GENOMIC DNA]</scope>
    <source>
        <strain evidence="2">ET4</strain>
    </source>
</reference>
<gene>
    <name evidence="1" type="ORF">QUW02_01875</name>
</gene>
<keyword evidence="2" id="KW-1185">Reference proteome</keyword>